<protein>
    <submittedName>
        <fullName evidence="1">Uncharacterized protein</fullName>
    </submittedName>
</protein>
<evidence type="ECO:0000313" key="1">
    <source>
        <dbReference type="EMBL" id="KAA0998226.1"/>
    </source>
</evidence>
<dbReference type="EMBL" id="VTUZ01000062">
    <property type="protein sequence ID" value="KAA0998226.1"/>
    <property type="molecule type" value="Genomic_DNA"/>
</dbReference>
<organism evidence="1 2">
    <name type="scientific">Paraburkholderia panacisoli</name>
    <dbReference type="NCBI Taxonomy" id="2603818"/>
    <lineage>
        <taxon>Bacteria</taxon>
        <taxon>Pseudomonadati</taxon>
        <taxon>Pseudomonadota</taxon>
        <taxon>Betaproteobacteria</taxon>
        <taxon>Burkholderiales</taxon>
        <taxon>Burkholderiaceae</taxon>
        <taxon>Paraburkholderia</taxon>
    </lineage>
</organism>
<evidence type="ECO:0000313" key="2">
    <source>
        <dbReference type="Proteomes" id="UP000325273"/>
    </source>
</evidence>
<proteinExistence type="predicted"/>
<sequence>MTEGRTSLRALIDKWVGRTATSPIRVIRHGDARSRRYVHVSLLRSQSAHMIFFFRHDDGSRNVFPPETQRPAMT</sequence>
<comment type="caution">
    <text evidence="1">The sequence shown here is derived from an EMBL/GenBank/DDBJ whole genome shotgun (WGS) entry which is preliminary data.</text>
</comment>
<dbReference type="Proteomes" id="UP000325273">
    <property type="component" value="Unassembled WGS sequence"/>
</dbReference>
<gene>
    <name evidence="1" type="ORF">FVF58_45375</name>
</gene>
<reference evidence="1 2" key="1">
    <citation type="submission" date="2019-08" db="EMBL/GenBank/DDBJ databases">
        <title>Paraburkholderia sp. DCY113.</title>
        <authorList>
            <person name="Kang J."/>
        </authorList>
    </citation>
    <scope>NUCLEOTIDE SEQUENCE [LARGE SCALE GENOMIC DNA]</scope>
    <source>
        <strain evidence="1 2">DCY113</strain>
    </source>
</reference>
<dbReference type="AlphaFoldDB" id="A0A5B0G4B6"/>
<keyword evidence="2" id="KW-1185">Reference proteome</keyword>
<name>A0A5B0G4B6_9BURK</name>
<accession>A0A5B0G4B6</accession>